<evidence type="ECO:0000256" key="1">
    <source>
        <dbReference type="ARBA" id="ARBA00023267"/>
    </source>
</evidence>
<accession>A0A1R4J548</accession>
<dbReference type="InterPro" id="IPR011053">
    <property type="entry name" value="Single_hybrid_motif"/>
</dbReference>
<name>A0A1R4J548_9ACTN</name>
<protein>
    <submittedName>
        <fullName evidence="4">Methylcrotonyl-CoA carboxylase biotin-containing subunit</fullName>
        <ecNumber evidence="4">6.4.1.4</ecNumber>
    </submittedName>
</protein>
<dbReference type="STRING" id="1255658.FM114_05550"/>
<evidence type="ECO:0000256" key="2">
    <source>
        <dbReference type="SAM" id="MobiDB-lite"/>
    </source>
</evidence>
<dbReference type="FunFam" id="2.40.50.100:FF:000003">
    <property type="entry name" value="Acetyl-CoA carboxylase biotin carboxyl carrier protein"/>
    <property type="match status" value="1"/>
</dbReference>
<keyword evidence="5" id="KW-1185">Reference proteome</keyword>
<keyword evidence="1" id="KW-0092">Biotin</keyword>
<dbReference type="InterPro" id="IPR000089">
    <property type="entry name" value="Biotin_lipoyl"/>
</dbReference>
<keyword evidence="4" id="KW-0436">Ligase</keyword>
<sequence length="170" mass="17489">MRRYTISIDGSDHEVDVEEVTANTFRVQIAGKSVDVRLRDHQDLAQAMITPEVEVGRGVVATAAPSALPHQAAPQPAIGTPGPGASPHPAAPAGGGAASGVNTLTAPMPGVVLSISAQPGQSVKRGDALLVLEAMKMKNELRATRDGIIASIPAEVGAQVKFGDELVVFE</sequence>
<feature type="region of interest" description="Disordered" evidence="2">
    <location>
        <begin position="68"/>
        <end position="98"/>
    </location>
</feature>
<evidence type="ECO:0000313" key="4">
    <source>
        <dbReference type="EMBL" id="SJN27177.1"/>
    </source>
</evidence>
<dbReference type="SUPFAM" id="SSF51230">
    <property type="entry name" value="Single hybrid motif"/>
    <property type="match status" value="1"/>
</dbReference>
<dbReference type="OrthoDB" id="3730619at2"/>
<reference evidence="4 5" key="1">
    <citation type="submission" date="2017-02" db="EMBL/GenBank/DDBJ databases">
        <authorList>
            <person name="Peterson S.W."/>
        </authorList>
    </citation>
    <scope>NUCLEOTIDE SEQUENCE [LARGE SCALE GENOMIC DNA]</scope>
    <source>
        <strain evidence="4 5">LSP_Lj1</strain>
    </source>
</reference>
<proteinExistence type="predicted"/>
<evidence type="ECO:0000259" key="3">
    <source>
        <dbReference type="PROSITE" id="PS50968"/>
    </source>
</evidence>
<dbReference type="PANTHER" id="PTHR45266:SF3">
    <property type="entry name" value="OXALOACETATE DECARBOXYLASE ALPHA CHAIN"/>
    <property type="match status" value="1"/>
</dbReference>
<dbReference type="InterPro" id="IPR050709">
    <property type="entry name" value="Biotin_Carboxyl_Carrier/Decarb"/>
</dbReference>
<dbReference type="PANTHER" id="PTHR45266">
    <property type="entry name" value="OXALOACETATE DECARBOXYLASE ALPHA CHAIN"/>
    <property type="match status" value="1"/>
</dbReference>
<dbReference type="AlphaFoldDB" id="A0A1R4J548"/>
<gene>
    <name evidence="4" type="ORF">FM114_05550</name>
</gene>
<dbReference type="RefSeq" id="WP_094764190.1">
    <property type="nucleotide sequence ID" value="NZ_FUKQ01000019.1"/>
</dbReference>
<dbReference type="GO" id="GO:0004485">
    <property type="term" value="F:methylcrotonoyl-CoA carboxylase activity"/>
    <property type="evidence" value="ECO:0007669"/>
    <property type="project" value="UniProtKB-EC"/>
</dbReference>
<dbReference type="PROSITE" id="PS00188">
    <property type="entry name" value="BIOTIN"/>
    <property type="match status" value="1"/>
</dbReference>
<feature type="domain" description="Lipoyl-binding" evidence="3">
    <location>
        <begin position="92"/>
        <end position="170"/>
    </location>
</feature>
<dbReference type="EMBL" id="FUKQ01000019">
    <property type="protein sequence ID" value="SJN27177.1"/>
    <property type="molecule type" value="Genomic_DNA"/>
</dbReference>
<dbReference type="CDD" id="cd06850">
    <property type="entry name" value="biotinyl_domain"/>
    <property type="match status" value="1"/>
</dbReference>
<dbReference type="InterPro" id="IPR001882">
    <property type="entry name" value="Biotin_BS"/>
</dbReference>
<dbReference type="Pfam" id="PF00364">
    <property type="entry name" value="Biotin_lipoyl"/>
    <property type="match status" value="1"/>
</dbReference>
<evidence type="ECO:0000313" key="5">
    <source>
        <dbReference type="Proteomes" id="UP000188342"/>
    </source>
</evidence>
<dbReference type="PROSITE" id="PS50968">
    <property type="entry name" value="BIOTINYL_LIPOYL"/>
    <property type="match status" value="1"/>
</dbReference>
<organism evidence="4 5">
    <name type="scientific">Luteococcus japonicus LSP_Lj1</name>
    <dbReference type="NCBI Taxonomy" id="1255658"/>
    <lineage>
        <taxon>Bacteria</taxon>
        <taxon>Bacillati</taxon>
        <taxon>Actinomycetota</taxon>
        <taxon>Actinomycetes</taxon>
        <taxon>Propionibacteriales</taxon>
        <taxon>Propionibacteriaceae</taxon>
        <taxon>Luteococcus</taxon>
    </lineage>
</organism>
<dbReference type="EC" id="6.4.1.4" evidence="4"/>
<dbReference type="Gene3D" id="2.40.50.100">
    <property type="match status" value="1"/>
</dbReference>
<dbReference type="Proteomes" id="UP000188342">
    <property type="component" value="Unassembled WGS sequence"/>
</dbReference>